<name>A0A7J8QFI6_GOSRA</name>
<proteinExistence type="predicted"/>
<feature type="non-terminal residue" evidence="1">
    <location>
        <position position="234"/>
    </location>
</feature>
<comment type="caution">
    <text evidence="1">The sequence shown here is derived from an EMBL/GenBank/DDBJ whole genome shotgun (WGS) entry which is preliminary data.</text>
</comment>
<accession>A0A7J8QFI6</accession>
<gene>
    <name evidence="1" type="ORF">Gorai_006514</name>
</gene>
<dbReference type="AlphaFoldDB" id="A0A7J8QFI6"/>
<dbReference type="EMBL" id="JABEZZ010000011">
    <property type="protein sequence ID" value="MBA0600325.1"/>
    <property type="molecule type" value="Genomic_DNA"/>
</dbReference>
<evidence type="ECO:0008006" key="3">
    <source>
        <dbReference type="Google" id="ProtNLM"/>
    </source>
</evidence>
<reference evidence="1 2" key="1">
    <citation type="journal article" date="2019" name="Genome Biol. Evol.">
        <title>Insights into the evolution of the New World diploid cottons (Gossypium, subgenus Houzingenia) based on genome sequencing.</title>
        <authorList>
            <person name="Grover C.E."/>
            <person name="Arick M.A. 2nd"/>
            <person name="Thrash A."/>
            <person name="Conover J.L."/>
            <person name="Sanders W.S."/>
            <person name="Peterson D.G."/>
            <person name="Frelichowski J.E."/>
            <person name="Scheffler J.A."/>
            <person name="Scheffler B.E."/>
            <person name="Wendel J.F."/>
        </authorList>
    </citation>
    <scope>NUCLEOTIDE SEQUENCE [LARGE SCALE GENOMIC DNA]</scope>
    <source>
        <strain evidence="1">8</strain>
        <tissue evidence="1">Leaf</tissue>
    </source>
</reference>
<dbReference type="Proteomes" id="UP000593578">
    <property type="component" value="Unassembled WGS sequence"/>
</dbReference>
<protein>
    <recommendedName>
        <fullName evidence="3">Zinc knuckle CX2CX4HX4C domain-containing protein</fullName>
    </recommendedName>
</protein>
<evidence type="ECO:0000313" key="1">
    <source>
        <dbReference type="EMBL" id="MBA0600325.1"/>
    </source>
</evidence>
<organism evidence="1 2">
    <name type="scientific">Gossypium raimondii</name>
    <name type="common">Peruvian cotton</name>
    <name type="synonym">Gossypium klotzschianum subsp. raimondii</name>
    <dbReference type="NCBI Taxonomy" id="29730"/>
    <lineage>
        <taxon>Eukaryota</taxon>
        <taxon>Viridiplantae</taxon>
        <taxon>Streptophyta</taxon>
        <taxon>Embryophyta</taxon>
        <taxon>Tracheophyta</taxon>
        <taxon>Spermatophyta</taxon>
        <taxon>Magnoliopsida</taxon>
        <taxon>eudicotyledons</taxon>
        <taxon>Gunneridae</taxon>
        <taxon>Pentapetalae</taxon>
        <taxon>rosids</taxon>
        <taxon>malvids</taxon>
        <taxon>Malvales</taxon>
        <taxon>Malvaceae</taxon>
        <taxon>Malvoideae</taxon>
        <taxon>Gossypium</taxon>
    </lineage>
</organism>
<evidence type="ECO:0000313" key="2">
    <source>
        <dbReference type="Proteomes" id="UP000593578"/>
    </source>
</evidence>
<sequence length="234" mass="26146">MIRIDEHTNIAIRERLALLVVCADLRKSLIFKVRINGKTQRVEYESLPNIYFTCTLYGHTTALCSREETGMMENSMDTTRYVEGMSSKAADDVSGNRKIVSRAKGKELAVANGHRKNLQILRPNSNGPGLHLSKGVSGFNDGANLVKSGFDGPFGFRKENKMFQFGAMRNESMGREVEATVEEDMHRKKPLDIGLTNHDQLMMGISEAMEDIIQAIETSCQQNKLEDPSNSLMV</sequence>